<feature type="transmembrane region" description="Helical" evidence="8">
    <location>
        <begin position="6"/>
        <end position="22"/>
    </location>
</feature>
<dbReference type="InterPro" id="IPR029063">
    <property type="entry name" value="SAM-dependent_MTases_sf"/>
</dbReference>
<dbReference type="GO" id="GO:0042417">
    <property type="term" value="P:dopamine metabolic process"/>
    <property type="evidence" value="ECO:0007669"/>
    <property type="project" value="TreeGrafter"/>
</dbReference>
<proteinExistence type="inferred from homology"/>
<dbReference type="PANTHER" id="PTHR43836:SF3">
    <property type="entry name" value="CATECHOL O-METHYLTRANSFERASE"/>
    <property type="match status" value="1"/>
</dbReference>
<evidence type="ECO:0000256" key="8">
    <source>
        <dbReference type="SAM" id="Phobius"/>
    </source>
</evidence>
<gene>
    <name evidence="9" type="ORF">AB205_0024310</name>
</gene>
<organism evidence="9 10">
    <name type="scientific">Aquarana catesbeiana</name>
    <name type="common">American bullfrog</name>
    <name type="synonym">Rana catesbeiana</name>
    <dbReference type="NCBI Taxonomy" id="8400"/>
    <lineage>
        <taxon>Eukaryota</taxon>
        <taxon>Metazoa</taxon>
        <taxon>Chordata</taxon>
        <taxon>Craniata</taxon>
        <taxon>Vertebrata</taxon>
        <taxon>Euteleostomi</taxon>
        <taxon>Amphibia</taxon>
        <taxon>Batrachia</taxon>
        <taxon>Anura</taxon>
        <taxon>Neobatrachia</taxon>
        <taxon>Ranoidea</taxon>
        <taxon>Ranidae</taxon>
        <taxon>Aquarana</taxon>
    </lineage>
</organism>
<evidence type="ECO:0000256" key="7">
    <source>
        <dbReference type="ARBA" id="ARBA00023453"/>
    </source>
</evidence>
<dbReference type="InterPro" id="IPR002935">
    <property type="entry name" value="SAM_O-MeTrfase"/>
</dbReference>
<accession>A0A2G9RVY5</accession>
<dbReference type="EC" id="2.1.1.6" evidence="1"/>
<dbReference type="PANTHER" id="PTHR43836">
    <property type="entry name" value="CATECHOL O-METHYLTRANSFERASE 1-RELATED"/>
    <property type="match status" value="1"/>
</dbReference>
<dbReference type="AlphaFoldDB" id="A0A2G9RVY5"/>
<reference evidence="10" key="1">
    <citation type="journal article" date="2017" name="Nat. Commun.">
        <title>The North American bullfrog draft genome provides insight into hormonal regulation of long noncoding RNA.</title>
        <authorList>
            <person name="Hammond S.A."/>
            <person name="Warren R.L."/>
            <person name="Vandervalk B.P."/>
            <person name="Kucuk E."/>
            <person name="Khan H."/>
            <person name="Gibb E.A."/>
            <person name="Pandoh P."/>
            <person name="Kirk H."/>
            <person name="Zhao Y."/>
            <person name="Jones M."/>
            <person name="Mungall A.J."/>
            <person name="Coope R."/>
            <person name="Pleasance S."/>
            <person name="Moore R.A."/>
            <person name="Holt R.A."/>
            <person name="Round J.M."/>
            <person name="Ohora S."/>
            <person name="Walle B.V."/>
            <person name="Veldhoen N."/>
            <person name="Helbing C.C."/>
            <person name="Birol I."/>
        </authorList>
    </citation>
    <scope>NUCLEOTIDE SEQUENCE [LARGE SCALE GENOMIC DNA]</scope>
</reference>
<keyword evidence="10" id="KW-1185">Reference proteome</keyword>
<dbReference type="EMBL" id="KV930577">
    <property type="protein sequence ID" value="PIO31383.1"/>
    <property type="molecule type" value="Genomic_DNA"/>
</dbReference>
<evidence type="ECO:0000256" key="3">
    <source>
        <dbReference type="ARBA" id="ARBA00022679"/>
    </source>
</evidence>
<dbReference type="PROSITE" id="PS51682">
    <property type="entry name" value="SAM_OMT_I"/>
    <property type="match status" value="1"/>
</dbReference>
<keyword evidence="4" id="KW-0949">S-adenosyl-L-methionine</keyword>
<protein>
    <recommendedName>
        <fullName evidence="1">catechol O-methyltransferase</fullName>
        <ecNumber evidence="1">2.1.1.6</ecNumber>
    </recommendedName>
</protein>
<keyword evidence="8" id="KW-0812">Transmembrane</keyword>
<keyword evidence="6" id="KW-0128">Catecholamine metabolism</keyword>
<name>A0A2G9RVY5_AQUCT</name>
<dbReference type="GO" id="GO:0042424">
    <property type="term" value="P:catecholamine catabolic process"/>
    <property type="evidence" value="ECO:0007669"/>
    <property type="project" value="TreeGrafter"/>
</dbReference>
<dbReference type="Gene3D" id="3.40.50.150">
    <property type="entry name" value="Vaccinia Virus protein VP39"/>
    <property type="match status" value="1"/>
</dbReference>
<sequence length="241" mass="27030">MDSTFPVLTAGIVVPLCAWVFYRYRNQPRSKWTIDEKTQQALRRYVLMESTHGKPDSVLHTFREYAIKNSMIKRMLFTPDQDAVKQSSSLIVLVLGTQCGYSAIRVLSLLPPDGKVYAVEEEDSMAESAEEMILVSGFKNNQFKLLCQHPVNAIHTLHSKFDLVKVDLVLMDFQSDGYLEGLKSLTELGLLSPGSLILLNNMGPLVGKDFVGLLEKSVHYRVVNGCQSLLKVEYGSQAKKN</sequence>
<evidence type="ECO:0000256" key="6">
    <source>
        <dbReference type="ARBA" id="ARBA00022939"/>
    </source>
</evidence>
<comment type="similarity">
    <text evidence="7">Belongs to the class I-like SAM-binding methyltransferase superfamily. Cation-dependent O-methyltransferase family.</text>
</comment>
<dbReference type="OrthoDB" id="186626at2759"/>
<dbReference type="CDD" id="cd02440">
    <property type="entry name" value="AdoMet_MTases"/>
    <property type="match status" value="1"/>
</dbReference>
<evidence type="ECO:0000256" key="1">
    <source>
        <dbReference type="ARBA" id="ARBA00012880"/>
    </source>
</evidence>
<dbReference type="GO" id="GO:0016206">
    <property type="term" value="F:catechol O-methyltransferase activity"/>
    <property type="evidence" value="ECO:0007669"/>
    <property type="project" value="UniProtKB-EC"/>
</dbReference>
<evidence type="ECO:0000256" key="5">
    <source>
        <dbReference type="ARBA" id="ARBA00022867"/>
    </source>
</evidence>
<keyword evidence="5" id="KW-0531">Neurotransmitter degradation</keyword>
<evidence type="ECO:0000256" key="2">
    <source>
        <dbReference type="ARBA" id="ARBA00022603"/>
    </source>
</evidence>
<dbReference type="Pfam" id="PF01596">
    <property type="entry name" value="Methyltransf_3"/>
    <property type="match status" value="1"/>
</dbReference>
<keyword evidence="8" id="KW-1133">Transmembrane helix</keyword>
<keyword evidence="8" id="KW-0472">Membrane</keyword>
<keyword evidence="2" id="KW-0489">Methyltransferase</keyword>
<dbReference type="SUPFAM" id="SSF53335">
    <property type="entry name" value="S-adenosyl-L-methionine-dependent methyltransferases"/>
    <property type="match status" value="1"/>
</dbReference>
<keyword evidence="3" id="KW-0808">Transferase</keyword>
<evidence type="ECO:0000256" key="4">
    <source>
        <dbReference type="ARBA" id="ARBA00022691"/>
    </source>
</evidence>
<dbReference type="GO" id="GO:0032502">
    <property type="term" value="P:developmental process"/>
    <property type="evidence" value="ECO:0007669"/>
    <property type="project" value="TreeGrafter"/>
</dbReference>
<evidence type="ECO:0000313" key="9">
    <source>
        <dbReference type="EMBL" id="PIO31383.1"/>
    </source>
</evidence>
<dbReference type="Proteomes" id="UP000228934">
    <property type="component" value="Unassembled WGS sequence"/>
</dbReference>
<evidence type="ECO:0000313" key="10">
    <source>
        <dbReference type="Proteomes" id="UP000228934"/>
    </source>
</evidence>
<dbReference type="GO" id="GO:0032259">
    <property type="term" value="P:methylation"/>
    <property type="evidence" value="ECO:0007669"/>
    <property type="project" value="UniProtKB-KW"/>
</dbReference>